<evidence type="ECO:0000256" key="3">
    <source>
        <dbReference type="ARBA" id="ARBA00022750"/>
    </source>
</evidence>
<organism evidence="9 10">
    <name type="scientific">Blepharisma stoltei</name>
    <dbReference type="NCBI Taxonomy" id="1481888"/>
    <lineage>
        <taxon>Eukaryota</taxon>
        <taxon>Sar</taxon>
        <taxon>Alveolata</taxon>
        <taxon>Ciliophora</taxon>
        <taxon>Postciliodesmatophora</taxon>
        <taxon>Heterotrichea</taxon>
        <taxon>Heterotrichida</taxon>
        <taxon>Blepharismidae</taxon>
        <taxon>Blepharisma</taxon>
    </lineage>
</organism>
<dbReference type="InterPro" id="IPR033121">
    <property type="entry name" value="PEPTIDASE_A1"/>
</dbReference>
<evidence type="ECO:0000256" key="2">
    <source>
        <dbReference type="ARBA" id="ARBA00022670"/>
    </source>
</evidence>
<dbReference type="InterPro" id="IPR021109">
    <property type="entry name" value="Peptidase_aspartic_dom_sf"/>
</dbReference>
<feature type="chain" id="PRO_5043908397" description="Peptidase A1 domain-containing protein" evidence="7">
    <location>
        <begin position="17"/>
        <end position="459"/>
    </location>
</feature>
<feature type="transmembrane region" description="Helical" evidence="6">
    <location>
        <begin position="421"/>
        <end position="442"/>
    </location>
</feature>
<evidence type="ECO:0000313" key="10">
    <source>
        <dbReference type="Proteomes" id="UP001162131"/>
    </source>
</evidence>
<feature type="signal peptide" evidence="7">
    <location>
        <begin position="1"/>
        <end position="16"/>
    </location>
</feature>
<keyword evidence="7" id="KW-0732">Signal</keyword>
<comment type="similarity">
    <text evidence="1">Belongs to the peptidase A1 family.</text>
</comment>
<dbReference type="GO" id="GO:0004190">
    <property type="term" value="F:aspartic-type endopeptidase activity"/>
    <property type="evidence" value="ECO:0007669"/>
    <property type="project" value="UniProtKB-KW"/>
</dbReference>
<accession>A0AAU9JTS9</accession>
<gene>
    <name evidence="9" type="ORF">BSTOLATCC_MIC36093</name>
</gene>
<dbReference type="InterPro" id="IPR034164">
    <property type="entry name" value="Pepsin-like_dom"/>
</dbReference>
<evidence type="ECO:0000256" key="1">
    <source>
        <dbReference type="ARBA" id="ARBA00007447"/>
    </source>
</evidence>
<dbReference type="GO" id="GO:0006508">
    <property type="term" value="P:proteolysis"/>
    <property type="evidence" value="ECO:0007669"/>
    <property type="project" value="UniProtKB-KW"/>
</dbReference>
<protein>
    <recommendedName>
        <fullName evidence="8">Peptidase A1 domain-containing protein</fullName>
    </recommendedName>
</protein>
<dbReference type="PANTHER" id="PTHR47966">
    <property type="entry name" value="BETA-SITE APP-CLEAVING ENZYME, ISOFORM A-RELATED"/>
    <property type="match status" value="1"/>
</dbReference>
<keyword evidence="3" id="KW-0064">Aspartyl protease</keyword>
<evidence type="ECO:0000256" key="7">
    <source>
        <dbReference type="SAM" id="SignalP"/>
    </source>
</evidence>
<keyword evidence="5" id="KW-1015">Disulfide bond</keyword>
<reference evidence="9" key="1">
    <citation type="submission" date="2021-09" db="EMBL/GenBank/DDBJ databases">
        <authorList>
            <consortium name="AG Swart"/>
            <person name="Singh M."/>
            <person name="Singh A."/>
            <person name="Seah K."/>
            <person name="Emmerich C."/>
        </authorList>
    </citation>
    <scope>NUCLEOTIDE SEQUENCE</scope>
    <source>
        <strain evidence="9">ATCC30299</strain>
    </source>
</reference>
<dbReference type="EMBL" id="CAJZBQ010000036">
    <property type="protein sequence ID" value="CAG9324299.1"/>
    <property type="molecule type" value="Genomic_DNA"/>
</dbReference>
<keyword evidence="10" id="KW-1185">Reference proteome</keyword>
<dbReference type="CDD" id="cd05471">
    <property type="entry name" value="pepsin_like"/>
    <property type="match status" value="1"/>
</dbReference>
<dbReference type="SUPFAM" id="SSF50630">
    <property type="entry name" value="Acid proteases"/>
    <property type="match status" value="1"/>
</dbReference>
<comment type="caution">
    <text evidence="9">The sequence shown here is derived from an EMBL/GenBank/DDBJ whole genome shotgun (WGS) entry which is preliminary data.</text>
</comment>
<dbReference type="AlphaFoldDB" id="A0AAU9JTS9"/>
<evidence type="ECO:0000313" key="9">
    <source>
        <dbReference type="EMBL" id="CAG9324299.1"/>
    </source>
</evidence>
<feature type="disulfide bond" evidence="5">
    <location>
        <begin position="301"/>
        <end position="339"/>
    </location>
</feature>
<dbReference type="Gene3D" id="2.40.70.10">
    <property type="entry name" value="Acid Proteases"/>
    <property type="match status" value="2"/>
</dbReference>
<dbReference type="PANTHER" id="PTHR47966:SF51">
    <property type="entry name" value="BETA-SITE APP-CLEAVING ENZYME, ISOFORM A-RELATED"/>
    <property type="match status" value="1"/>
</dbReference>
<dbReference type="Proteomes" id="UP001162131">
    <property type="component" value="Unassembled WGS sequence"/>
</dbReference>
<keyword evidence="6" id="KW-1133">Transmembrane helix</keyword>
<sequence>MSVSRFLMLLVAVSFAYFKIPLKKLNKEALVNSTSTDLPTTQSMSSSLLYNYYNLQYIADIYVGSSLKWFSVLVSTTSPHLWIPSTSCIYCHASFSYFDPSTSSTYKYIGSNYKASYSFGYAKGDLSSDIFGIGDDTFIYVYDQKFILAHEDSGFDAAYFDGVLGLEYGYLSFGYPTFLDKLKAQGQISRKLFSVYLNDNYFLGSSYDGSAITFGGYDLAAYSSSSSVKYVYLDKNNGKWQLKLSKLYVEGWSISSGTFTANFDVGNGLIVAPPTEFYNITSDIALYGDCWWSGGFLNCDCGFSYSIYDYPIISFKLGSYYTFGLNPWDYFYQADSTTCILLFGMGTDSITWNLGDPFFRKYYTIFDADYAMIGFADALRYSTTALAANTSSINKIKTVDREALIQKEKSDQSGAENSTSIYYWAISGILLACLSGFIYLSYKIKRASDQGIPYHKISA</sequence>
<evidence type="ECO:0000256" key="6">
    <source>
        <dbReference type="SAM" id="Phobius"/>
    </source>
</evidence>
<keyword evidence="6" id="KW-0812">Transmembrane</keyword>
<proteinExistence type="inferred from homology"/>
<feature type="domain" description="Peptidase A1" evidence="8">
    <location>
        <begin position="57"/>
        <end position="376"/>
    </location>
</feature>
<keyword evidence="6" id="KW-0472">Membrane</keyword>
<dbReference type="PRINTS" id="PR00792">
    <property type="entry name" value="PEPSIN"/>
</dbReference>
<keyword evidence="4" id="KW-0378">Hydrolase</keyword>
<dbReference type="PROSITE" id="PS51767">
    <property type="entry name" value="PEPTIDASE_A1"/>
    <property type="match status" value="1"/>
</dbReference>
<dbReference type="Pfam" id="PF00026">
    <property type="entry name" value="Asp"/>
    <property type="match status" value="1"/>
</dbReference>
<keyword evidence="2" id="KW-0645">Protease</keyword>
<name>A0AAU9JTS9_9CILI</name>
<dbReference type="InterPro" id="IPR001461">
    <property type="entry name" value="Aspartic_peptidase_A1"/>
</dbReference>
<evidence type="ECO:0000256" key="4">
    <source>
        <dbReference type="ARBA" id="ARBA00022801"/>
    </source>
</evidence>
<evidence type="ECO:0000259" key="8">
    <source>
        <dbReference type="PROSITE" id="PS51767"/>
    </source>
</evidence>
<evidence type="ECO:0000256" key="5">
    <source>
        <dbReference type="PIRSR" id="PIRSR601461-2"/>
    </source>
</evidence>